<sequence>MTLVMTILHSFAKPAFDAATDAKDPALTIRPRIIVFSR</sequence>
<proteinExistence type="predicted"/>
<gene>
    <name evidence="1" type="ORF">CCACVL1_22685</name>
</gene>
<reference evidence="1 2" key="1">
    <citation type="submission" date="2013-09" db="EMBL/GenBank/DDBJ databases">
        <title>Corchorus capsularis genome sequencing.</title>
        <authorList>
            <person name="Alam M."/>
            <person name="Haque M.S."/>
            <person name="Islam M.S."/>
            <person name="Emdad E.M."/>
            <person name="Islam M.M."/>
            <person name="Ahmed B."/>
            <person name="Halim A."/>
            <person name="Hossen Q.M.M."/>
            <person name="Hossain M.Z."/>
            <person name="Ahmed R."/>
            <person name="Khan M.M."/>
            <person name="Islam R."/>
            <person name="Rashid M.M."/>
            <person name="Khan S.A."/>
            <person name="Rahman M.S."/>
            <person name="Alam M."/>
        </authorList>
    </citation>
    <scope>NUCLEOTIDE SEQUENCE [LARGE SCALE GENOMIC DNA]</scope>
    <source>
        <strain evidence="2">cv. CVL-1</strain>
        <tissue evidence="1">Whole seedling</tissue>
    </source>
</reference>
<accession>A0A1R3GX80</accession>
<dbReference type="EMBL" id="AWWV01013177">
    <property type="protein sequence ID" value="OMO62715.1"/>
    <property type="molecule type" value="Genomic_DNA"/>
</dbReference>
<dbReference type="Gramene" id="OMO62715">
    <property type="protein sequence ID" value="OMO62715"/>
    <property type="gene ID" value="CCACVL1_22685"/>
</dbReference>
<name>A0A1R3GX80_COCAP</name>
<evidence type="ECO:0000313" key="1">
    <source>
        <dbReference type="EMBL" id="OMO62715.1"/>
    </source>
</evidence>
<dbReference type="Proteomes" id="UP000188268">
    <property type="component" value="Unassembled WGS sequence"/>
</dbReference>
<keyword evidence="2" id="KW-1185">Reference proteome</keyword>
<dbReference type="AlphaFoldDB" id="A0A1R3GX80"/>
<protein>
    <submittedName>
        <fullName evidence="1">Uncharacterized protein</fullName>
    </submittedName>
</protein>
<comment type="caution">
    <text evidence="1">The sequence shown here is derived from an EMBL/GenBank/DDBJ whole genome shotgun (WGS) entry which is preliminary data.</text>
</comment>
<organism evidence="1 2">
    <name type="scientific">Corchorus capsularis</name>
    <name type="common">Jute</name>
    <dbReference type="NCBI Taxonomy" id="210143"/>
    <lineage>
        <taxon>Eukaryota</taxon>
        <taxon>Viridiplantae</taxon>
        <taxon>Streptophyta</taxon>
        <taxon>Embryophyta</taxon>
        <taxon>Tracheophyta</taxon>
        <taxon>Spermatophyta</taxon>
        <taxon>Magnoliopsida</taxon>
        <taxon>eudicotyledons</taxon>
        <taxon>Gunneridae</taxon>
        <taxon>Pentapetalae</taxon>
        <taxon>rosids</taxon>
        <taxon>malvids</taxon>
        <taxon>Malvales</taxon>
        <taxon>Malvaceae</taxon>
        <taxon>Grewioideae</taxon>
        <taxon>Apeibeae</taxon>
        <taxon>Corchorus</taxon>
    </lineage>
</organism>
<evidence type="ECO:0000313" key="2">
    <source>
        <dbReference type="Proteomes" id="UP000188268"/>
    </source>
</evidence>